<keyword evidence="5" id="KW-0653">Protein transport</keyword>
<keyword evidence="3" id="KW-0808">Transferase</keyword>
<dbReference type="GO" id="GO:0061651">
    <property type="term" value="F:Atg12 conjugating enzyme activity"/>
    <property type="evidence" value="ECO:0007669"/>
    <property type="project" value="TreeGrafter"/>
</dbReference>
<dbReference type="GO" id="GO:0000045">
    <property type="term" value="P:autophagosome assembly"/>
    <property type="evidence" value="ECO:0007669"/>
    <property type="project" value="TreeGrafter"/>
</dbReference>
<keyword evidence="9" id="KW-1185">Reference proteome</keyword>
<dbReference type="GO" id="GO:0000422">
    <property type="term" value="P:autophagy of mitochondrion"/>
    <property type="evidence" value="ECO:0007669"/>
    <property type="project" value="TreeGrafter"/>
</dbReference>
<dbReference type="Pfam" id="PF03987">
    <property type="entry name" value="Autophagy_act_C"/>
    <property type="match status" value="1"/>
</dbReference>
<keyword evidence="6" id="KW-0072">Autophagy</keyword>
<organism evidence="8 9">
    <name type="scientific">Teratosphaeria nubilosa</name>
    <dbReference type="NCBI Taxonomy" id="161662"/>
    <lineage>
        <taxon>Eukaryota</taxon>
        <taxon>Fungi</taxon>
        <taxon>Dikarya</taxon>
        <taxon>Ascomycota</taxon>
        <taxon>Pezizomycotina</taxon>
        <taxon>Dothideomycetes</taxon>
        <taxon>Dothideomycetidae</taxon>
        <taxon>Mycosphaerellales</taxon>
        <taxon>Teratosphaeriaceae</taxon>
        <taxon>Teratosphaeria</taxon>
    </lineage>
</organism>
<keyword evidence="4" id="KW-0833">Ubl conjugation pathway</keyword>
<protein>
    <recommendedName>
        <fullName evidence="2">Ubiquitin-like-conjugating enzyme ATG10</fullName>
    </recommendedName>
    <alternativeName>
        <fullName evidence="7">Autophagy-related protein 10</fullName>
    </alternativeName>
</protein>
<evidence type="ECO:0000256" key="5">
    <source>
        <dbReference type="ARBA" id="ARBA00022927"/>
    </source>
</evidence>
<evidence type="ECO:0000256" key="4">
    <source>
        <dbReference type="ARBA" id="ARBA00022786"/>
    </source>
</evidence>
<dbReference type="AlphaFoldDB" id="A0A6G1LA51"/>
<dbReference type="OrthoDB" id="4089664at2759"/>
<name>A0A6G1LA51_9PEZI</name>
<dbReference type="GO" id="GO:0015031">
    <property type="term" value="P:protein transport"/>
    <property type="evidence" value="ECO:0007669"/>
    <property type="project" value="UniProtKB-KW"/>
</dbReference>
<dbReference type="Proteomes" id="UP000799436">
    <property type="component" value="Unassembled WGS sequence"/>
</dbReference>
<keyword evidence="5" id="KW-0813">Transport</keyword>
<gene>
    <name evidence="8" type="ORF">EJ03DRAFT_350864</name>
</gene>
<reference evidence="8" key="1">
    <citation type="journal article" date="2020" name="Stud. Mycol.">
        <title>101 Dothideomycetes genomes: a test case for predicting lifestyles and emergence of pathogens.</title>
        <authorList>
            <person name="Haridas S."/>
            <person name="Albert R."/>
            <person name="Binder M."/>
            <person name="Bloem J."/>
            <person name="Labutti K."/>
            <person name="Salamov A."/>
            <person name="Andreopoulos B."/>
            <person name="Baker S."/>
            <person name="Barry K."/>
            <person name="Bills G."/>
            <person name="Bluhm B."/>
            <person name="Cannon C."/>
            <person name="Castanera R."/>
            <person name="Culley D."/>
            <person name="Daum C."/>
            <person name="Ezra D."/>
            <person name="Gonzalez J."/>
            <person name="Henrissat B."/>
            <person name="Kuo A."/>
            <person name="Liang C."/>
            <person name="Lipzen A."/>
            <person name="Lutzoni F."/>
            <person name="Magnuson J."/>
            <person name="Mondo S."/>
            <person name="Nolan M."/>
            <person name="Ohm R."/>
            <person name="Pangilinan J."/>
            <person name="Park H.-J."/>
            <person name="Ramirez L."/>
            <person name="Alfaro M."/>
            <person name="Sun H."/>
            <person name="Tritt A."/>
            <person name="Yoshinaga Y."/>
            <person name="Zwiers L.-H."/>
            <person name="Turgeon B."/>
            <person name="Goodwin S."/>
            <person name="Spatafora J."/>
            <person name="Crous P."/>
            <person name="Grigoriev I."/>
        </authorList>
    </citation>
    <scope>NUCLEOTIDE SEQUENCE</scope>
    <source>
        <strain evidence="8">CBS 116005</strain>
    </source>
</reference>
<evidence type="ECO:0000256" key="3">
    <source>
        <dbReference type="ARBA" id="ARBA00022679"/>
    </source>
</evidence>
<accession>A0A6G1LA51</accession>
<evidence type="ECO:0000256" key="1">
    <source>
        <dbReference type="ARBA" id="ARBA00005696"/>
    </source>
</evidence>
<dbReference type="Gene3D" id="3.30.1460.50">
    <property type="match status" value="1"/>
</dbReference>
<proteinExistence type="inferred from homology"/>
<evidence type="ECO:0000256" key="7">
    <source>
        <dbReference type="ARBA" id="ARBA00029833"/>
    </source>
</evidence>
<dbReference type="EMBL" id="ML995830">
    <property type="protein sequence ID" value="KAF2769813.1"/>
    <property type="molecule type" value="Genomic_DNA"/>
</dbReference>
<sequence length="229" mass="25251">MDGQTESIEDQRHISRNCFYEAIDDVYQGWAREDYGCGAKGWTNVKIIKSHERYLRISRTIIAGVSTDHLSAPYNEAAAIEDGEDPEALHSVSSEKPETRVDYEIIYSASYQVPVLYLSATPPSGTGLTSLGHIYDLLVPSQCRNQIESMGVMGALSMSEHPITGLPVFFVHPCRTAEAMAEVVQMRGDSLSPAEYLMMWLGLVGPSVGLSMPVELARYVRSVCAALRE</sequence>
<dbReference type="GO" id="GO:0005829">
    <property type="term" value="C:cytosol"/>
    <property type="evidence" value="ECO:0007669"/>
    <property type="project" value="TreeGrafter"/>
</dbReference>
<dbReference type="PANTHER" id="PTHR14957">
    <property type="entry name" value="UBIQUITIN-LIKE-CONJUGATING ENZYME ATG10"/>
    <property type="match status" value="1"/>
</dbReference>
<evidence type="ECO:0000313" key="8">
    <source>
        <dbReference type="EMBL" id="KAF2769813.1"/>
    </source>
</evidence>
<comment type="similarity">
    <text evidence="1">Belongs to the ATG10 family.</text>
</comment>
<dbReference type="PANTHER" id="PTHR14957:SF1">
    <property type="entry name" value="UBIQUITIN-LIKE-CONJUGATING ENZYME ATG10"/>
    <property type="match status" value="1"/>
</dbReference>
<evidence type="ECO:0000313" key="9">
    <source>
        <dbReference type="Proteomes" id="UP000799436"/>
    </source>
</evidence>
<dbReference type="GO" id="GO:0032446">
    <property type="term" value="P:protein modification by small protein conjugation"/>
    <property type="evidence" value="ECO:0007669"/>
    <property type="project" value="TreeGrafter"/>
</dbReference>
<evidence type="ECO:0000256" key="2">
    <source>
        <dbReference type="ARBA" id="ARBA00021099"/>
    </source>
</evidence>
<dbReference type="InterPro" id="IPR007135">
    <property type="entry name" value="Atg3/Atg10"/>
</dbReference>
<evidence type="ECO:0000256" key="6">
    <source>
        <dbReference type="ARBA" id="ARBA00023006"/>
    </source>
</evidence>